<dbReference type="InterPro" id="IPR027417">
    <property type="entry name" value="P-loop_NTPase"/>
</dbReference>
<gene>
    <name evidence="2" type="ORF">NMOB1V02_LOCUS9846</name>
</gene>
<dbReference type="SUPFAM" id="SSF81383">
    <property type="entry name" value="F-box domain"/>
    <property type="match status" value="1"/>
</dbReference>
<dbReference type="InterPro" id="IPR036047">
    <property type="entry name" value="F-box-like_dom_sf"/>
</dbReference>
<dbReference type="InterPro" id="IPR001810">
    <property type="entry name" value="F-box_dom"/>
</dbReference>
<proteinExistence type="predicted"/>
<evidence type="ECO:0000313" key="3">
    <source>
        <dbReference type="Proteomes" id="UP000678499"/>
    </source>
</evidence>
<dbReference type="Proteomes" id="UP000678499">
    <property type="component" value="Unassembled WGS sequence"/>
</dbReference>
<dbReference type="AlphaFoldDB" id="A0A7R9GGZ6"/>
<dbReference type="PROSITE" id="PS50181">
    <property type="entry name" value="FBOX"/>
    <property type="match status" value="1"/>
</dbReference>
<dbReference type="EMBL" id="OA885652">
    <property type="protein sequence ID" value="CAD7282217.1"/>
    <property type="molecule type" value="Genomic_DNA"/>
</dbReference>
<reference evidence="2" key="1">
    <citation type="submission" date="2020-11" db="EMBL/GenBank/DDBJ databases">
        <authorList>
            <person name="Tran Van P."/>
        </authorList>
    </citation>
    <scope>NUCLEOTIDE SEQUENCE</scope>
</reference>
<accession>A0A7R9GGZ6</accession>
<organism evidence="2">
    <name type="scientific">Notodromas monacha</name>
    <dbReference type="NCBI Taxonomy" id="399045"/>
    <lineage>
        <taxon>Eukaryota</taxon>
        <taxon>Metazoa</taxon>
        <taxon>Ecdysozoa</taxon>
        <taxon>Arthropoda</taxon>
        <taxon>Crustacea</taxon>
        <taxon>Oligostraca</taxon>
        <taxon>Ostracoda</taxon>
        <taxon>Podocopa</taxon>
        <taxon>Podocopida</taxon>
        <taxon>Cypridocopina</taxon>
        <taxon>Cypridoidea</taxon>
        <taxon>Cyprididae</taxon>
        <taxon>Notodromas</taxon>
    </lineage>
</organism>
<dbReference type="Gene3D" id="3.40.50.300">
    <property type="entry name" value="P-loop containing nucleotide triphosphate hydrolases"/>
    <property type="match status" value="1"/>
</dbReference>
<feature type="domain" description="F-box" evidence="1">
    <location>
        <begin position="12"/>
        <end position="59"/>
    </location>
</feature>
<protein>
    <recommendedName>
        <fullName evidence="1">F-box domain-containing protein</fullName>
    </recommendedName>
</protein>
<keyword evidence="3" id="KW-1185">Reference proteome</keyword>
<dbReference type="OrthoDB" id="3219396at2759"/>
<dbReference type="Gene3D" id="1.20.1280.50">
    <property type="match status" value="1"/>
</dbReference>
<dbReference type="Pfam" id="PF12937">
    <property type="entry name" value="F-box-like"/>
    <property type="match status" value="1"/>
</dbReference>
<sequence>MAMIDDDGEKAISPLNDLPDEILIKIFGYLDSSRDIPKVARVCKRFHSIATDEIVWFKNLLTAGIFPLSVDEHFLDLINKLDSRKADPNSDDAHDENSPDWENFERLARSNYYRLLLNNKKIWRLVASNKMLIKDCDVKNPYHIFQLTATIEKQPFPDWACKLKTRPEQNYHQHQLQRPVEEPAKTQPRIFTQIKSFITSAGKFLKSAKYKTNELDEENESKQFESDPFYMMFGPGLDSPRTKKIVVQMMLSNFSGVMKGSSLDIMNASRRRNVEDAPGIGHGIRLMSHSGPIEVVTVYNTRARQRDVQYRTNFERMTASGIFQHADSIDENSSENQWVLQDGIRAASGYSSGFLYVVDGRAENLDGSDPDSSLEMRCFIRPISPTKPILVLNCQEEPDSPVISNFELAIRLRLFDFPNPVVVIRVDSRDVLHSGRMGFAWMKLRNHFVQQNKLQ</sequence>
<evidence type="ECO:0000259" key="1">
    <source>
        <dbReference type="PROSITE" id="PS50181"/>
    </source>
</evidence>
<evidence type="ECO:0000313" key="2">
    <source>
        <dbReference type="EMBL" id="CAD7282217.1"/>
    </source>
</evidence>
<dbReference type="SMART" id="SM00256">
    <property type="entry name" value="FBOX"/>
    <property type="match status" value="1"/>
</dbReference>
<name>A0A7R9GGZ6_9CRUS</name>
<dbReference type="EMBL" id="CAJPEX010003615">
    <property type="protein sequence ID" value="CAG0922369.1"/>
    <property type="molecule type" value="Genomic_DNA"/>
</dbReference>